<dbReference type="Gramene" id="OIT38170">
    <property type="protein sequence ID" value="OIT38170"/>
    <property type="gene ID" value="A4A49_02335"/>
</dbReference>
<evidence type="ECO:0000313" key="1">
    <source>
        <dbReference type="EMBL" id="OIT38170.1"/>
    </source>
</evidence>
<reference evidence="1" key="1">
    <citation type="submission" date="2016-11" db="EMBL/GenBank/DDBJ databases">
        <title>The genome of Nicotiana attenuata.</title>
        <authorList>
            <person name="Xu S."/>
            <person name="Brockmoeller T."/>
            <person name="Gaquerel E."/>
            <person name="Navarro A."/>
            <person name="Kuhl H."/>
            <person name="Gase K."/>
            <person name="Ling Z."/>
            <person name="Zhou W."/>
            <person name="Kreitzer C."/>
            <person name="Stanke M."/>
            <person name="Tang H."/>
            <person name="Lyons E."/>
            <person name="Pandey P."/>
            <person name="Pandey S.P."/>
            <person name="Timmermann B."/>
            <person name="Baldwin I.T."/>
        </authorList>
    </citation>
    <scope>NUCLEOTIDE SEQUENCE [LARGE SCALE GENOMIC DNA]</scope>
    <source>
        <strain evidence="1">UT</strain>
    </source>
</reference>
<name>A0A314L926_NICAT</name>
<comment type="caution">
    <text evidence="1">The sequence shown here is derived from an EMBL/GenBank/DDBJ whole genome shotgun (WGS) entry which is preliminary data.</text>
</comment>
<dbReference type="AlphaFoldDB" id="A0A314L926"/>
<sequence>MSQVAEIHVMQKHHKEKMKKIKMDEKGVVNEDNKTCGCGKKVVSAIRQLLSCGGSKPAIIWDYKDA</sequence>
<protein>
    <submittedName>
        <fullName evidence="1">Uncharacterized protein</fullName>
    </submittedName>
</protein>
<keyword evidence="2" id="KW-1185">Reference proteome</keyword>
<gene>
    <name evidence="1" type="ORF">A4A49_02335</name>
</gene>
<evidence type="ECO:0000313" key="2">
    <source>
        <dbReference type="Proteomes" id="UP000187609"/>
    </source>
</evidence>
<organism evidence="1 2">
    <name type="scientific">Nicotiana attenuata</name>
    <name type="common">Coyote tobacco</name>
    <dbReference type="NCBI Taxonomy" id="49451"/>
    <lineage>
        <taxon>Eukaryota</taxon>
        <taxon>Viridiplantae</taxon>
        <taxon>Streptophyta</taxon>
        <taxon>Embryophyta</taxon>
        <taxon>Tracheophyta</taxon>
        <taxon>Spermatophyta</taxon>
        <taxon>Magnoliopsida</taxon>
        <taxon>eudicotyledons</taxon>
        <taxon>Gunneridae</taxon>
        <taxon>Pentapetalae</taxon>
        <taxon>asterids</taxon>
        <taxon>lamiids</taxon>
        <taxon>Solanales</taxon>
        <taxon>Solanaceae</taxon>
        <taxon>Nicotianoideae</taxon>
        <taxon>Nicotianeae</taxon>
        <taxon>Nicotiana</taxon>
    </lineage>
</organism>
<dbReference type="Proteomes" id="UP000187609">
    <property type="component" value="Unassembled WGS sequence"/>
</dbReference>
<accession>A0A314L926</accession>
<dbReference type="EMBL" id="MJEQ01000229">
    <property type="protein sequence ID" value="OIT38170.1"/>
    <property type="molecule type" value="Genomic_DNA"/>
</dbReference>
<proteinExistence type="predicted"/>